<dbReference type="AlphaFoldDB" id="A0A6J6PDC9"/>
<evidence type="ECO:0000256" key="1">
    <source>
        <dbReference type="ARBA" id="ARBA00001946"/>
    </source>
</evidence>
<dbReference type="SFLD" id="SFLDS00005">
    <property type="entry name" value="Isoprenoid_Synthase_Type_I"/>
    <property type="match status" value="1"/>
</dbReference>
<keyword evidence="3" id="KW-0479">Metal-binding</keyword>
<evidence type="ECO:0000256" key="4">
    <source>
        <dbReference type="ARBA" id="ARBA00022842"/>
    </source>
</evidence>
<accession>A0A6J6PDC9</accession>
<evidence type="ECO:0000256" key="2">
    <source>
        <dbReference type="ARBA" id="ARBA00022679"/>
    </source>
</evidence>
<keyword evidence="2" id="KW-0808">Transferase</keyword>
<gene>
    <name evidence="6" type="ORF">UFOPK2399_00925</name>
</gene>
<dbReference type="PROSITE" id="PS00723">
    <property type="entry name" value="POLYPRENYL_SYNTHASE_1"/>
    <property type="match status" value="1"/>
</dbReference>
<evidence type="ECO:0000313" key="6">
    <source>
        <dbReference type="EMBL" id="CAB4694364.1"/>
    </source>
</evidence>
<keyword evidence="5" id="KW-0414">Isoprene biosynthesis</keyword>
<sequence length="254" mass="26422">MPQDPDALRELVEGYLGELAFDGVLAPLAQPMRHSLGGKRVRPVLALAVGEALGATPDTVLPAAAAVELVHSFSLVHDDLPSLDNDTERRGRPTVWAAHGEATAILAGDALLGEAFRLALTYDTPAVARELVTATLAMIGGQQLDLEGGHDLHRLHELKTGALFGAAVMCGALAAGLAEADHAPWRAFAGELGVLFQAVDDILDGDGFVLEVGAEETRNVAEQAGARAQARLAEIDADTSVLATIVAGLVARTH</sequence>
<organism evidence="6">
    <name type="scientific">freshwater metagenome</name>
    <dbReference type="NCBI Taxonomy" id="449393"/>
    <lineage>
        <taxon>unclassified sequences</taxon>
        <taxon>metagenomes</taxon>
        <taxon>ecological metagenomes</taxon>
    </lineage>
</organism>
<dbReference type="GO" id="GO:0008299">
    <property type="term" value="P:isoprenoid biosynthetic process"/>
    <property type="evidence" value="ECO:0007669"/>
    <property type="project" value="UniProtKB-KW"/>
</dbReference>
<dbReference type="GO" id="GO:0046872">
    <property type="term" value="F:metal ion binding"/>
    <property type="evidence" value="ECO:0007669"/>
    <property type="project" value="UniProtKB-KW"/>
</dbReference>
<dbReference type="Pfam" id="PF00348">
    <property type="entry name" value="polyprenyl_synt"/>
    <property type="match status" value="1"/>
</dbReference>
<keyword evidence="4" id="KW-0460">Magnesium</keyword>
<dbReference type="InterPro" id="IPR033749">
    <property type="entry name" value="Polyprenyl_synt_CS"/>
</dbReference>
<dbReference type="PANTHER" id="PTHR43281">
    <property type="entry name" value="FARNESYL DIPHOSPHATE SYNTHASE"/>
    <property type="match status" value="1"/>
</dbReference>
<dbReference type="PANTHER" id="PTHR43281:SF1">
    <property type="entry name" value="FARNESYL DIPHOSPHATE SYNTHASE"/>
    <property type="match status" value="1"/>
</dbReference>
<reference evidence="6" key="1">
    <citation type="submission" date="2020-05" db="EMBL/GenBank/DDBJ databases">
        <authorList>
            <person name="Chiriac C."/>
            <person name="Salcher M."/>
            <person name="Ghai R."/>
            <person name="Kavagutti S V."/>
        </authorList>
    </citation>
    <scope>NUCLEOTIDE SEQUENCE</scope>
</reference>
<dbReference type="GO" id="GO:0004659">
    <property type="term" value="F:prenyltransferase activity"/>
    <property type="evidence" value="ECO:0007669"/>
    <property type="project" value="InterPro"/>
</dbReference>
<name>A0A6J6PDC9_9ZZZZ</name>
<dbReference type="InterPro" id="IPR000092">
    <property type="entry name" value="Polyprenyl_synt"/>
</dbReference>
<proteinExistence type="predicted"/>
<dbReference type="EMBL" id="CAEZXP010000002">
    <property type="protein sequence ID" value="CAB4694364.1"/>
    <property type="molecule type" value="Genomic_DNA"/>
</dbReference>
<evidence type="ECO:0000256" key="3">
    <source>
        <dbReference type="ARBA" id="ARBA00022723"/>
    </source>
</evidence>
<protein>
    <submittedName>
        <fullName evidence="6">Unannotated protein</fullName>
    </submittedName>
</protein>
<evidence type="ECO:0000256" key="5">
    <source>
        <dbReference type="ARBA" id="ARBA00023229"/>
    </source>
</evidence>
<dbReference type="Gene3D" id="1.10.600.10">
    <property type="entry name" value="Farnesyl Diphosphate Synthase"/>
    <property type="match status" value="1"/>
</dbReference>
<comment type="cofactor">
    <cofactor evidence="1">
        <name>Mg(2+)</name>
        <dbReference type="ChEBI" id="CHEBI:18420"/>
    </cofactor>
</comment>
<dbReference type="InterPro" id="IPR008949">
    <property type="entry name" value="Isoprenoid_synthase_dom_sf"/>
</dbReference>
<dbReference type="SUPFAM" id="SSF48576">
    <property type="entry name" value="Terpenoid synthases"/>
    <property type="match status" value="1"/>
</dbReference>